<dbReference type="SUPFAM" id="SSF53244">
    <property type="entry name" value="MurD-like peptide ligases, peptide-binding domain"/>
    <property type="match status" value="1"/>
</dbReference>
<accession>A0ABU3ICJ6</accession>
<keyword evidence="5 7" id="KW-0131">Cell cycle</keyword>
<evidence type="ECO:0000256" key="1">
    <source>
        <dbReference type="ARBA" id="ARBA00005898"/>
    </source>
</evidence>
<feature type="binding site" evidence="7">
    <location>
        <position position="35"/>
    </location>
    <ligand>
        <name>UDP-N-acetyl-alpha-D-muramoyl-L-alanyl-D-glutamate</name>
        <dbReference type="ChEBI" id="CHEBI:83900"/>
    </ligand>
</feature>
<evidence type="ECO:0000259" key="11">
    <source>
        <dbReference type="Pfam" id="PF02875"/>
    </source>
</evidence>
<evidence type="ECO:0000256" key="4">
    <source>
        <dbReference type="ARBA" id="ARBA00022984"/>
    </source>
</evidence>
<dbReference type="PANTHER" id="PTHR23135">
    <property type="entry name" value="MUR LIGASE FAMILY MEMBER"/>
    <property type="match status" value="1"/>
</dbReference>
<keyword evidence="2 7" id="KW-0132">Cell division</keyword>
<dbReference type="InterPro" id="IPR004101">
    <property type="entry name" value="Mur_ligase_C"/>
</dbReference>
<dbReference type="PANTHER" id="PTHR23135:SF4">
    <property type="entry name" value="UDP-N-ACETYLMURAMOYL-L-ALANYL-D-GLUTAMATE--2,6-DIAMINOPIMELATE LIGASE MURE HOMOLOG, CHLOROPLASTIC"/>
    <property type="match status" value="1"/>
</dbReference>
<keyword evidence="14" id="KW-1185">Reference proteome</keyword>
<keyword evidence="7" id="KW-0547">Nucleotide-binding</keyword>
<comment type="function">
    <text evidence="7">Catalyzes the addition of an amino acid to the nucleotide precursor UDP-N-acetylmuramoyl-L-alanyl-D-glutamate (UMAG) in the biosynthesis of bacterial cell-wall peptidoglycan.</text>
</comment>
<name>A0ABU3ICJ6_9ACTO</name>
<comment type="caution">
    <text evidence="13">The sequence shown here is derived from an EMBL/GenBank/DDBJ whole genome shotgun (WGS) entry which is preliminary data.</text>
</comment>
<dbReference type="Gene3D" id="3.90.190.20">
    <property type="entry name" value="Mur ligase, C-terminal domain"/>
    <property type="match status" value="1"/>
</dbReference>
<feature type="modified residue" description="N6-carboxylysine" evidence="7">
    <location>
        <position position="229"/>
    </location>
</feature>
<feature type="binding site" evidence="7">
    <location>
        <position position="37"/>
    </location>
    <ligand>
        <name>UDP-N-acetyl-alpha-D-muramoyl-L-alanyl-D-glutamate</name>
        <dbReference type="ChEBI" id="CHEBI:83900"/>
    </ligand>
</feature>
<dbReference type="EMBL" id="JASXSX010000005">
    <property type="protein sequence ID" value="MDT3768090.1"/>
    <property type="molecule type" value="Genomic_DNA"/>
</dbReference>
<organism evidence="13 14">
    <name type="scientific">Gleimia hominis</name>
    <dbReference type="NCBI Taxonomy" id="595468"/>
    <lineage>
        <taxon>Bacteria</taxon>
        <taxon>Bacillati</taxon>
        <taxon>Actinomycetota</taxon>
        <taxon>Actinomycetes</taxon>
        <taxon>Actinomycetales</taxon>
        <taxon>Actinomycetaceae</taxon>
        <taxon>Gleimia</taxon>
    </lineage>
</organism>
<dbReference type="InterPro" id="IPR036565">
    <property type="entry name" value="Mur-like_cat_sf"/>
</dbReference>
<evidence type="ECO:0000256" key="2">
    <source>
        <dbReference type="ARBA" id="ARBA00022618"/>
    </source>
</evidence>
<keyword evidence="7 13" id="KW-0436">Ligase</keyword>
<dbReference type="SUPFAM" id="SSF53623">
    <property type="entry name" value="MurD-like peptide ligases, catalytic domain"/>
    <property type="match status" value="1"/>
</dbReference>
<evidence type="ECO:0000256" key="3">
    <source>
        <dbReference type="ARBA" id="ARBA00022960"/>
    </source>
</evidence>
<evidence type="ECO:0000256" key="6">
    <source>
        <dbReference type="ARBA" id="ARBA00023316"/>
    </source>
</evidence>
<dbReference type="NCBIfam" id="TIGR01085">
    <property type="entry name" value="murE"/>
    <property type="match status" value="1"/>
</dbReference>
<feature type="binding site" evidence="7">
    <location>
        <position position="197"/>
    </location>
    <ligand>
        <name>UDP-N-acetyl-alpha-D-muramoyl-L-alanyl-D-glutamate</name>
        <dbReference type="ChEBI" id="CHEBI:83900"/>
    </ligand>
</feature>
<comment type="caution">
    <text evidence="7">Lacks conserved residue(s) required for the propagation of feature annotation.</text>
</comment>
<dbReference type="HAMAP" id="MF_00208">
    <property type="entry name" value="MurE"/>
    <property type="match status" value="1"/>
</dbReference>
<dbReference type="Pfam" id="PF01225">
    <property type="entry name" value="Mur_ligase"/>
    <property type="match status" value="1"/>
</dbReference>
<sequence>MELEQLRPTAVQPKPIDALGGRVIRSGPAVTGVTLDSTDVQPGDLFVAVPGAKHHGAEFAQQALERGAVAVATDARGVELIADLDAGVLQVANPRVFAGDAAAQVYGHPSSKLIMVGITGTNGKTTTTHFVRHALQSQGLTTLLLGTVGVSLAGVHVPSARTSLEAPVLHRVLAWALEHGAQAAVMEVSSHALTLHRVQGLRFDTVGFLNLQRDHLDFHHTMEAYFEAKAALFTQQLARRAVICIDDPWGKKLARRCEVPFETVLTQPDSNGTNSGWSVEETRADTSSAGTDVVVSHAGERIHMHCPLPGNINVQNATVALAAATQVVGESGAAAPAPSDATKPAAADAAGTHASTHVAQQVAEAISNTPQVPGRMEVIAHRDEHTPLVIVDFAHTADALTAACRTLDPVTPGHLWLLFGATGERDRGKRPLMAQAAQAAADTIIVTDDDVYGEDPATIRAEVLAGFTDKEGRASHIWEGMERAAAIDYAVTHAKPADTVVIAGRGHETIQTIGTNTIFLDDRERARQALKQRHLGEVASSENMVAHHPV</sequence>
<dbReference type="RefSeq" id="WP_313274470.1">
    <property type="nucleotide sequence ID" value="NZ_JASXSX010000005.1"/>
</dbReference>
<feature type="region of interest" description="Disordered" evidence="9">
    <location>
        <begin position="333"/>
        <end position="356"/>
    </location>
</feature>
<feature type="region of interest" description="Disordered" evidence="9">
    <location>
        <begin position="270"/>
        <end position="289"/>
    </location>
</feature>
<comment type="PTM">
    <text evidence="7">Carboxylation is probably crucial for Mg(2+) binding and, consequently, for the gamma-phosphate positioning of ATP.</text>
</comment>
<dbReference type="InterPro" id="IPR005761">
    <property type="entry name" value="UDP-N-AcMur-Glu-dNH2Pim_ligase"/>
</dbReference>
<keyword evidence="7" id="KW-0460">Magnesium</keyword>
<evidence type="ECO:0000259" key="12">
    <source>
        <dbReference type="Pfam" id="PF08245"/>
    </source>
</evidence>
<dbReference type="Gene3D" id="3.40.1190.10">
    <property type="entry name" value="Mur-like, catalytic domain"/>
    <property type="match status" value="1"/>
</dbReference>
<feature type="domain" description="Mur ligase C-terminal" evidence="11">
    <location>
        <begin position="374"/>
        <end position="506"/>
    </location>
</feature>
<proteinExistence type="inferred from homology"/>
<protein>
    <recommendedName>
        <fullName evidence="7">UDP-N-acetylmuramyl-tripeptide synthetase</fullName>
        <ecNumber evidence="7">6.3.2.-</ecNumber>
    </recommendedName>
    <alternativeName>
        <fullName evidence="7">UDP-MurNAc-tripeptide synthetase</fullName>
    </alternativeName>
</protein>
<comment type="subcellular location">
    <subcellularLocation>
        <location evidence="7 8">Cytoplasm</location>
    </subcellularLocation>
</comment>
<evidence type="ECO:0000256" key="9">
    <source>
        <dbReference type="SAM" id="MobiDB-lite"/>
    </source>
</evidence>
<evidence type="ECO:0000256" key="7">
    <source>
        <dbReference type="HAMAP-Rule" id="MF_00208"/>
    </source>
</evidence>
<dbReference type="InterPro" id="IPR035911">
    <property type="entry name" value="MurE/MurF_N"/>
</dbReference>
<evidence type="ECO:0000256" key="5">
    <source>
        <dbReference type="ARBA" id="ARBA00023306"/>
    </source>
</evidence>
<dbReference type="Proteomes" id="UP001247542">
    <property type="component" value="Unassembled WGS sequence"/>
</dbReference>
<keyword evidence="4 7" id="KW-0573">Peptidoglycan synthesis</keyword>
<keyword evidence="3 7" id="KW-0133">Cell shape</keyword>
<feature type="domain" description="Mur ligase N-terminal catalytic" evidence="10">
    <location>
        <begin position="30"/>
        <end position="104"/>
    </location>
</feature>
<evidence type="ECO:0000313" key="13">
    <source>
        <dbReference type="EMBL" id="MDT3768090.1"/>
    </source>
</evidence>
<dbReference type="InterPro" id="IPR036615">
    <property type="entry name" value="Mur_ligase_C_dom_sf"/>
</dbReference>
<dbReference type="Gene3D" id="3.40.1390.10">
    <property type="entry name" value="MurE/MurF, N-terminal domain"/>
    <property type="match status" value="1"/>
</dbReference>
<dbReference type="InterPro" id="IPR000713">
    <property type="entry name" value="Mur_ligase_N"/>
</dbReference>
<keyword evidence="6 7" id="KW-0961">Cell wall biogenesis/degradation</keyword>
<dbReference type="Pfam" id="PF08245">
    <property type="entry name" value="Mur_ligase_M"/>
    <property type="match status" value="1"/>
</dbReference>
<keyword evidence="7" id="KW-0963">Cytoplasm</keyword>
<feature type="binding site" evidence="7">
    <location>
        <begin position="120"/>
        <end position="126"/>
    </location>
    <ligand>
        <name>ATP</name>
        <dbReference type="ChEBI" id="CHEBI:30616"/>
    </ligand>
</feature>
<gene>
    <name evidence="7" type="primary">murE</name>
    <name evidence="13" type="ORF">QS713_08470</name>
</gene>
<feature type="binding site" evidence="7">
    <location>
        <position position="189"/>
    </location>
    <ligand>
        <name>UDP-N-acetyl-alpha-D-muramoyl-L-alanyl-D-glutamate</name>
        <dbReference type="ChEBI" id="CHEBI:83900"/>
    </ligand>
</feature>
<comment type="similarity">
    <text evidence="1 7">Belongs to the MurCDEF family. MurE subfamily.</text>
</comment>
<reference evidence="13 14" key="1">
    <citation type="submission" date="2023-06" db="EMBL/GenBank/DDBJ databases">
        <title>Draft genome sequence of Gleimia hominis type strain CCUG 57540T.</title>
        <authorList>
            <person name="Salva-Serra F."/>
            <person name="Cardew S."/>
            <person name="Jensie Markopoulos S."/>
            <person name="Ohlen M."/>
            <person name="Inganas E."/>
            <person name="Svensson-Stadler L."/>
            <person name="Moore E.R.B."/>
        </authorList>
    </citation>
    <scope>NUCLEOTIDE SEQUENCE [LARGE SCALE GENOMIC DNA]</scope>
    <source>
        <strain evidence="13 14">CCUG 57540</strain>
    </source>
</reference>
<keyword evidence="7" id="KW-0067">ATP-binding</keyword>
<evidence type="ECO:0000313" key="14">
    <source>
        <dbReference type="Proteomes" id="UP001247542"/>
    </source>
</evidence>
<evidence type="ECO:0000256" key="8">
    <source>
        <dbReference type="RuleBase" id="RU004135"/>
    </source>
</evidence>
<dbReference type="SUPFAM" id="SSF63418">
    <property type="entry name" value="MurE/MurF N-terminal domain"/>
    <property type="match status" value="1"/>
</dbReference>
<dbReference type="EC" id="6.3.2.-" evidence="7"/>
<evidence type="ECO:0000259" key="10">
    <source>
        <dbReference type="Pfam" id="PF01225"/>
    </source>
</evidence>
<comment type="pathway">
    <text evidence="7 8">Cell wall biogenesis; peptidoglycan biosynthesis.</text>
</comment>
<dbReference type="GO" id="GO:0008765">
    <property type="term" value="F:UDP-N-acetylmuramoylalanyl-D-glutamate-2,6-diaminopimelate ligase activity"/>
    <property type="evidence" value="ECO:0007669"/>
    <property type="project" value="UniProtKB-EC"/>
</dbReference>
<dbReference type="Pfam" id="PF02875">
    <property type="entry name" value="Mur_ligase_C"/>
    <property type="match status" value="1"/>
</dbReference>
<dbReference type="InterPro" id="IPR013221">
    <property type="entry name" value="Mur_ligase_cen"/>
</dbReference>
<feature type="domain" description="Mur ligase central" evidence="12">
    <location>
        <begin position="118"/>
        <end position="324"/>
    </location>
</feature>
<comment type="cofactor">
    <cofactor evidence="7">
        <name>Mg(2+)</name>
        <dbReference type="ChEBI" id="CHEBI:18420"/>
    </cofactor>
</comment>